<dbReference type="Proteomes" id="UP000004169">
    <property type="component" value="Unassembled WGS sequence"/>
</dbReference>
<protein>
    <submittedName>
        <fullName evidence="1">Uncharacterized protein</fullName>
    </submittedName>
</protein>
<keyword evidence="2" id="KW-1185">Reference proteome</keyword>
<reference evidence="1 2" key="1">
    <citation type="journal article" date="2012" name="J. Bacteriol.">
        <title>Draft Genome Sequence of the Purple Photosynthetic Bacterium Phaeospirillum molischianum DSM120, a Particularly Versatile Bacterium.</title>
        <authorList>
            <person name="Duquesne K."/>
            <person name="Prima V."/>
            <person name="Ji B."/>
            <person name="Rouy Z."/>
            <person name="Medigue C."/>
            <person name="Talla E."/>
            <person name="Sturgis J.N."/>
        </authorList>
    </citation>
    <scope>NUCLEOTIDE SEQUENCE [LARGE SCALE GENOMIC DNA]</scope>
    <source>
        <strain evidence="2">DSM120</strain>
    </source>
</reference>
<proteinExistence type="predicted"/>
<name>H8FNZ2_MAGML</name>
<evidence type="ECO:0000313" key="1">
    <source>
        <dbReference type="EMBL" id="CCG40080.1"/>
    </source>
</evidence>
<dbReference type="STRING" id="1150626.PHAMO_180049"/>
<dbReference type="AlphaFoldDB" id="H8FNZ2"/>
<evidence type="ECO:0000313" key="2">
    <source>
        <dbReference type="Proteomes" id="UP000004169"/>
    </source>
</evidence>
<comment type="caution">
    <text evidence="1">The sequence shown here is derived from an EMBL/GenBank/DDBJ whole genome shotgun (WGS) entry which is preliminary data.</text>
</comment>
<sequence length="114" mass="12106">MFGLGAAFQACADPEPTSFTLQSSALGGVLRFGDDLPRLFLMPALILPSSSVQIRLGAAMLSPYFHPLGEALLISIGAFSIMCGIALDGGRLEPSRQGCCRFRRVRGHVALGRI</sequence>
<dbReference type="EMBL" id="CAHP01000010">
    <property type="protein sequence ID" value="CCG40080.1"/>
    <property type="molecule type" value="Genomic_DNA"/>
</dbReference>
<gene>
    <name evidence="1" type="ORF">PHAMO_180049</name>
</gene>
<organism evidence="1 2">
    <name type="scientific">Magnetospirillum molischianum DSM 120</name>
    <dbReference type="NCBI Taxonomy" id="1150626"/>
    <lineage>
        <taxon>Bacteria</taxon>
        <taxon>Pseudomonadati</taxon>
        <taxon>Pseudomonadota</taxon>
        <taxon>Alphaproteobacteria</taxon>
        <taxon>Rhodospirillales</taxon>
        <taxon>Rhodospirillaceae</taxon>
        <taxon>Magnetospirillum</taxon>
    </lineage>
</organism>
<accession>H8FNZ2</accession>